<dbReference type="EMBL" id="QXTE01000101">
    <property type="protein sequence ID" value="TFK06123.1"/>
    <property type="molecule type" value="Genomic_DNA"/>
</dbReference>
<evidence type="ECO:0000313" key="10">
    <source>
        <dbReference type="Proteomes" id="UP000297703"/>
    </source>
</evidence>
<gene>
    <name evidence="9" type="ORF">DR999_PMT11141</name>
</gene>
<accession>A0A4D9EEV0</accession>
<dbReference type="SUPFAM" id="SSF46689">
    <property type="entry name" value="Homeodomain-like"/>
    <property type="match status" value="1"/>
</dbReference>
<dbReference type="InterPro" id="IPR017970">
    <property type="entry name" value="Homeobox_CS"/>
</dbReference>
<feature type="domain" description="Homeobox" evidence="8">
    <location>
        <begin position="118"/>
        <end position="178"/>
    </location>
</feature>
<dbReference type="InterPro" id="IPR050394">
    <property type="entry name" value="Homeobox_NK-like"/>
</dbReference>
<dbReference type="PROSITE" id="PS00027">
    <property type="entry name" value="HOMEOBOX_1"/>
    <property type="match status" value="1"/>
</dbReference>
<dbReference type="Gene3D" id="1.10.10.60">
    <property type="entry name" value="Homeodomain-like"/>
    <property type="match status" value="1"/>
</dbReference>
<protein>
    <submittedName>
        <fullName evidence="9">Stathmin-3</fullName>
    </submittedName>
</protein>
<dbReference type="Pfam" id="PF00046">
    <property type="entry name" value="Homeodomain"/>
    <property type="match status" value="1"/>
</dbReference>
<dbReference type="GO" id="GO:0000981">
    <property type="term" value="F:DNA-binding transcription factor activity, RNA polymerase II-specific"/>
    <property type="evidence" value="ECO:0007669"/>
    <property type="project" value="InterPro"/>
</dbReference>
<evidence type="ECO:0000256" key="6">
    <source>
        <dbReference type="RuleBase" id="RU000682"/>
    </source>
</evidence>
<keyword evidence="2 5" id="KW-0238">DNA-binding</keyword>
<organism evidence="9 10">
    <name type="scientific">Platysternon megacephalum</name>
    <name type="common">big-headed turtle</name>
    <dbReference type="NCBI Taxonomy" id="55544"/>
    <lineage>
        <taxon>Eukaryota</taxon>
        <taxon>Metazoa</taxon>
        <taxon>Chordata</taxon>
        <taxon>Craniata</taxon>
        <taxon>Vertebrata</taxon>
        <taxon>Euteleostomi</taxon>
        <taxon>Archelosauria</taxon>
        <taxon>Testudinata</taxon>
        <taxon>Testudines</taxon>
        <taxon>Cryptodira</taxon>
        <taxon>Durocryptodira</taxon>
        <taxon>Testudinoidea</taxon>
        <taxon>Platysternidae</taxon>
        <taxon>Platysternon</taxon>
    </lineage>
</organism>
<dbReference type="GO" id="GO:0005634">
    <property type="term" value="C:nucleus"/>
    <property type="evidence" value="ECO:0007669"/>
    <property type="project" value="UniProtKB-SubCell"/>
</dbReference>
<proteinExistence type="predicted"/>
<keyword evidence="10" id="KW-1185">Reference proteome</keyword>
<feature type="compositionally biased region" description="Low complexity" evidence="7">
    <location>
        <begin position="96"/>
        <end position="107"/>
    </location>
</feature>
<dbReference type="AlphaFoldDB" id="A0A4D9EEV0"/>
<evidence type="ECO:0000256" key="2">
    <source>
        <dbReference type="ARBA" id="ARBA00023125"/>
    </source>
</evidence>
<dbReference type="InterPro" id="IPR001356">
    <property type="entry name" value="HD"/>
</dbReference>
<feature type="DNA-binding region" description="Homeobox" evidence="5">
    <location>
        <begin position="120"/>
        <end position="179"/>
    </location>
</feature>
<evidence type="ECO:0000256" key="3">
    <source>
        <dbReference type="ARBA" id="ARBA00023155"/>
    </source>
</evidence>
<keyword evidence="4 5" id="KW-0539">Nucleus</keyword>
<dbReference type="GO" id="GO:0030154">
    <property type="term" value="P:cell differentiation"/>
    <property type="evidence" value="ECO:0007669"/>
    <property type="project" value="TreeGrafter"/>
</dbReference>
<dbReference type="OrthoDB" id="6159439at2759"/>
<evidence type="ECO:0000256" key="5">
    <source>
        <dbReference type="PROSITE-ProRule" id="PRU00108"/>
    </source>
</evidence>
<dbReference type="PANTHER" id="PTHR24340:SF112">
    <property type="entry name" value="VENT HOMEOBOX"/>
    <property type="match status" value="1"/>
</dbReference>
<dbReference type="SMART" id="SM00389">
    <property type="entry name" value="HOX"/>
    <property type="match status" value="1"/>
</dbReference>
<dbReference type="Proteomes" id="UP000297703">
    <property type="component" value="Unassembled WGS sequence"/>
</dbReference>
<feature type="compositionally biased region" description="Basic and acidic residues" evidence="7">
    <location>
        <begin position="65"/>
        <end position="75"/>
    </location>
</feature>
<dbReference type="CDD" id="cd00086">
    <property type="entry name" value="homeodomain"/>
    <property type="match status" value="1"/>
</dbReference>
<evidence type="ECO:0000259" key="8">
    <source>
        <dbReference type="PROSITE" id="PS50071"/>
    </source>
</evidence>
<evidence type="ECO:0000256" key="1">
    <source>
        <dbReference type="ARBA" id="ARBA00004123"/>
    </source>
</evidence>
<sequence length="282" mass="31894">MGETAFSVDFPAQPDSEEQRPAGRPHICCVPPPRAPTSFSRSPRLAKAKPKGGAAAGDQLQHSSLRREELEDTKPQELPNDQASPAPEGGWVSTDESSGYESESAASCIPSSPGEDEPQQRRARTAFTPEQVGKLEKTFKRQKYVGAAERRKLAAALQLSEIQVKTWFQNRRMKLKRQIQDHHHSLISSDPFYGYKQGTPPNMLQDYTHYPSPQQQRLLPFTPNCALQFNSSFQIYDSQNPSYPLRAHDLPFFHQHFLPQFSVHPVIQNKMDNKQFNPLQTL</sequence>
<comment type="subcellular location">
    <subcellularLocation>
        <location evidence="1 5 6">Nucleus</location>
    </subcellularLocation>
</comment>
<reference evidence="9 10" key="1">
    <citation type="submission" date="2019-04" db="EMBL/GenBank/DDBJ databases">
        <title>Draft genome of the big-headed turtle Platysternon megacephalum.</title>
        <authorList>
            <person name="Gong S."/>
        </authorList>
    </citation>
    <scope>NUCLEOTIDE SEQUENCE [LARGE SCALE GENOMIC DNA]</scope>
    <source>
        <strain evidence="9">DO16091913</strain>
        <tissue evidence="9">Muscle</tissue>
    </source>
</reference>
<evidence type="ECO:0000256" key="7">
    <source>
        <dbReference type="SAM" id="MobiDB-lite"/>
    </source>
</evidence>
<dbReference type="GO" id="GO:0000978">
    <property type="term" value="F:RNA polymerase II cis-regulatory region sequence-specific DNA binding"/>
    <property type="evidence" value="ECO:0007669"/>
    <property type="project" value="TreeGrafter"/>
</dbReference>
<evidence type="ECO:0000256" key="4">
    <source>
        <dbReference type="ARBA" id="ARBA00023242"/>
    </source>
</evidence>
<dbReference type="PROSITE" id="PS50071">
    <property type="entry name" value="HOMEOBOX_2"/>
    <property type="match status" value="1"/>
</dbReference>
<feature type="region of interest" description="Disordered" evidence="7">
    <location>
        <begin position="1"/>
        <end position="133"/>
    </location>
</feature>
<dbReference type="InterPro" id="IPR009057">
    <property type="entry name" value="Homeodomain-like_sf"/>
</dbReference>
<keyword evidence="3 5" id="KW-0371">Homeobox</keyword>
<evidence type="ECO:0000313" key="9">
    <source>
        <dbReference type="EMBL" id="TFK06123.1"/>
    </source>
</evidence>
<dbReference type="PANTHER" id="PTHR24340">
    <property type="entry name" value="HOMEOBOX PROTEIN NKX"/>
    <property type="match status" value="1"/>
</dbReference>
<reference evidence="9 10" key="2">
    <citation type="submission" date="2019-04" db="EMBL/GenBank/DDBJ databases">
        <title>The genome sequence of big-headed turtle.</title>
        <authorList>
            <person name="Gong S."/>
        </authorList>
    </citation>
    <scope>NUCLEOTIDE SEQUENCE [LARGE SCALE GENOMIC DNA]</scope>
    <source>
        <strain evidence="9">DO16091913</strain>
        <tissue evidence="9">Muscle</tissue>
    </source>
</reference>
<comment type="caution">
    <text evidence="9">The sequence shown here is derived from an EMBL/GenBank/DDBJ whole genome shotgun (WGS) entry which is preliminary data.</text>
</comment>
<name>A0A4D9EEV0_9SAUR</name>